<dbReference type="Pfam" id="PF02181">
    <property type="entry name" value="FH2"/>
    <property type="match status" value="1"/>
</dbReference>
<dbReference type="SUPFAM" id="SSF52799">
    <property type="entry name" value="(Phosphotyrosine protein) phosphatases II"/>
    <property type="match status" value="1"/>
</dbReference>
<dbReference type="PANTHER" id="PTHR45733:SF10">
    <property type="entry name" value="FORMIN-LIKE PROTEIN 15A-RELATED"/>
    <property type="match status" value="1"/>
</dbReference>
<dbReference type="InterPro" id="IPR035892">
    <property type="entry name" value="C2_domain_sf"/>
</dbReference>
<dbReference type="Gene3D" id="1.20.58.2220">
    <property type="entry name" value="Formin, FH2 domain"/>
    <property type="match status" value="1"/>
</dbReference>
<dbReference type="Pfam" id="PF10409">
    <property type="entry name" value="PTEN_C2"/>
    <property type="match status" value="1"/>
</dbReference>
<feature type="compositionally biased region" description="Pro residues" evidence="4">
    <location>
        <begin position="748"/>
        <end position="759"/>
    </location>
</feature>
<evidence type="ECO:0000256" key="1">
    <source>
        <dbReference type="ARBA" id="ARBA00006468"/>
    </source>
</evidence>
<dbReference type="PROSITE" id="PS51444">
    <property type="entry name" value="FH2"/>
    <property type="match status" value="1"/>
</dbReference>
<comment type="similarity">
    <text evidence="1">Belongs to the formin-like family. Class-II subfamily.</text>
</comment>
<feature type="compositionally biased region" description="Pro residues" evidence="4">
    <location>
        <begin position="1057"/>
        <end position="1090"/>
    </location>
</feature>
<reference evidence="7" key="1">
    <citation type="submission" date="2021-01" db="UniProtKB">
        <authorList>
            <consortium name="EnsemblPlants"/>
        </authorList>
    </citation>
    <scope>IDENTIFICATION</scope>
</reference>
<dbReference type="InterPro" id="IPR029021">
    <property type="entry name" value="Prot-tyrosine_phosphatase-like"/>
</dbReference>
<dbReference type="OMA" id="HYITRRT"/>
<feature type="region of interest" description="Disordered" evidence="4">
    <location>
        <begin position="1639"/>
        <end position="1668"/>
    </location>
</feature>
<feature type="compositionally biased region" description="Low complexity" evidence="4">
    <location>
        <begin position="816"/>
        <end position="833"/>
    </location>
</feature>
<dbReference type="EnsemblPlants" id="Kaladp0048s0858.1.v1.1">
    <property type="protein sequence ID" value="Kaladp0048s0858.1.v1.1"/>
    <property type="gene ID" value="Kaladp0048s0858.v1.1"/>
</dbReference>
<dbReference type="SUPFAM" id="SSF101447">
    <property type="entry name" value="Formin homology 2 domain (FH2 domain)"/>
    <property type="match status" value="1"/>
</dbReference>
<feature type="region of interest" description="Disordered" evidence="4">
    <location>
        <begin position="555"/>
        <end position="851"/>
    </location>
</feature>
<organism evidence="7 8">
    <name type="scientific">Kalanchoe fedtschenkoi</name>
    <name type="common">Lavender scallops</name>
    <name type="synonym">South American air plant</name>
    <dbReference type="NCBI Taxonomy" id="63787"/>
    <lineage>
        <taxon>Eukaryota</taxon>
        <taxon>Viridiplantae</taxon>
        <taxon>Streptophyta</taxon>
        <taxon>Embryophyta</taxon>
        <taxon>Tracheophyta</taxon>
        <taxon>Spermatophyta</taxon>
        <taxon>Magnoliopsida</taxon>
        <taxon>eudicotyledons</taxon>
        <taxon>Gunneridae</taxon>
        <taxon>Pentapetalae</taxon>
        <taxon>Saxifragales</taxon>
        <taxon>Crassulaceae</taxon>
        <taxon>Kalanchoe</taxon>
    </lineage>
</organism>
<dbReference type="Proteomes" id="UP000594263">
    <property type="component" value="Unplaced"/>
</dbReference>
<evidence type="ECO:0000313" key="7">
    <source>
        <dbReference type="EnsemblPlants" id="Kaladp0048s0858.1.v1.1"/>
    </source>
</evidence>
<accession>A0A7N0ZXJ0</accession>
<name>A0A7N0ZXJ0_KALFE</name>
<keyword evidence="2" id="KW-0378">Hydrolase</keyword>
<dbReference type="InterPro" id="IPR051144">
    <property type="entry name" value="Formin_homology_domain"/>
</dbReference>
<dbReference type="PANTHER" id="PTHR45733">
    <property type="entry name" value="FORMIN-J"/>
    <property type="match status" value="1"/>
</dbReference>
<evidence type="ECO:0000256" key="4">
    <source>
        <dbReference type="SAM" id="MobiDB-lite"/>
    </source>
</evidence>
<feature type="domain" description="C2 tensin-type" evidence="5">
    <location>
        <begin position="200"/>
        <end position="339"/>
    </location>
</feature>
<evidence type="ECO:0000256" key="3">
    <source>
        <dbReference type="RuleBase" id="RU361260"/>
    </source>
</evidence>
<dbReference type="Gramene" id="Kaladp0048s0858.1.v1.1">
    <property type="protein sequence ID" value="Kaladp0048s0858.1.v1.1"/>
    <property type="gene ID" value="Kaladp0048s0858.v1.1"/>
</dbReference>
<evidence type="ECO:0000259" key="5">
    <source>
        <dbReference type="PROSITE" id="PS51182"/>
    </source>
</evidence>
<feature type="region of interest" description="Disordered" evidence="4">
    <location>
        <begin position="893"/>
        <end position="1016"/>
    </location>
</feature>
<evidence type="ECO:0000259" key="6">
    <source>
        <dbReference type="PROSITE" id="PS51444"/>
    </source>
</evidence>
<feature type="region of interest" description="Disordered" evidence="4">
    <location>
        <begin position="382"/>
        <end position="406"/>
    </location>
</feature>
<feature type="compositionally biased region" description="Basic and acidic residues" evidence="4">
    <location>
        <begin position="384"/>
        <end position="406"/>
    </location>
</feature>
<dbReference type="Gene3D" id="2.60.40.1110">
    <property type="match status" value="1"/>
</dbReference>
<feature type="compositionally biased region" description="Low complexity" evidence="4">
    <location>
        <begin position="355"/>
        <end position="368"/>
    </location>
</feature>
<feature type="compositionally biased region" description="Low complexity" evidence="4">
    <location>
        <begin position="1659"/>
        <end position="1668"/>
    </location>
</feature>
<feature type="compositionally biased region" description="Pro residues" evidence="4">
    <location>
        <begin position="1099"/>
        <end position="1242"/>
    </location>
</feature>
<feature type="compositionally biased region" description="Basic and acidic residues" evidence="4">
    <location>
        <begin position="1639"/>
        <end position="1658"/>
    </location>
</feature>
<feature type="domain" description="FH2" evidence="6">
    <location>
        <begin position="1259"/>
        <end position="1656"/>
    </location>
</feature>
<feature type="compositionally biased region" description="Pro residues" evidence="4">
    <location>
        <begin position="901"/>
        <end position="913"/>
    </location>
</feature>
<evidence type="ECO:0000256" key="2">
    <source>
        <dbReference type="ARBA" id="ARBA00022912"/>
    </source>
</evidence>
<evidence type="ECO:0000313" key="8">
    <source>
        <dbReference type="Proteomes" id="UP000594263"/>
    </source>
</evidence>
<keyword evidence="8" id="KW-1185">Reference proteome</keyword>
<sequence>MALFRRLFYRKPPDHLLEISERVYVFDCCFSTDVLEGDEYKAYMDGIVAQLQEHFPESSFMVFNFREGDKRSQLYNILTRYNITVMDCPRHYEKCPLLPLEMINQFLQSCDNWLSLERQQNILLMHCERGGWPVLAFMIAGLLLYRKQFTGEQKTLEMMYKQASKELLQSLSPINPQPSQLRYLHYMSRKTLSDSWPPPGALVEIDAIILRFLPVFEGGKGCRPVVRVYGNDPSVPAVENSNLLFSTVKNKVRPGHYLQADCNLVKIDIHCRVKGDVVLECIHLNEDQVHEEMMFRSVFHTSFLRSNLLVLGHDEIDVLWDARDQFPKDFRAEVLFLDGDSFVPVRTSETKSEDSNSNSNETESTSPEEFFEVEEIFSNFVDGQDTKGEERNTVKDSSEAEGSEKEVWKEEVEPHAFQECTPEDVVNQRQNAKVHPSSPLAVKDIGIDVMHGIQDGKMDEVKDIVVDQWDNKADPSSAIVDMTRNKKSKEVVKEIYEESEVTRDTLRIDLGVTAEKLDLKDQEQKMSSDVGGKKAEKILPPMLKRPPTFYTKAVDPAAGKQKTKQQEPSVALAKSPHKAKPSMSRWIPSNKGSYTNSMHVAYPPTRTISAPPSLAPVSVPKKTNFLRKGDGSRKSISHADLTSIRMSHGSLDSPRSRFIRTPPSPLPQDEPSRLSLKTHSSPKLVLSGPPSPRFSASSDYRFGVSTPPSGAATPRTDDIPDSCSSPLPPLPTPKSPLSTLNLRTRSSKPPPPPPPPPPFHHGTATLKFTSASSSPPPSPSPSPPVSPTPPSSLLNKDNAGRKVCSPPEAPPAPHWSSCNSYTSSINTSNGSSIPCPPPPPPFLPKRTAESTTVGVWEAIPTTPLHGAPPNCPPAQEAHPSIHEMAPHTPLPLIENEAGVFPPSPKCGPPPPPSMHGHEVPLSQSVQGRPYLLLSPTGRALPPPTSLPCVIGAPPPPLTGAAPPPPPPAPTSEALPRQPPRLPTSLTSGTLPSTVTPSSGSPPRPPSPPLPLSEAHPPLSLLLHMSGLVQSPVECHLSRTGTYSVTGDSHPLTGGLSSPPPPCSPISALPPPSPPPMSTMPPSSPSPPPTSTIPSTTPMTMPPPMSAVLLWPPPSPSTSAVPPPPPPPPPMSAAPPPPPPPMSAVSPPPQLPPPAGPPPPPPMIGGPPPPPPPPMGGAPLPPPPPMGGAPPPPPPMSRAGPPPPPPMIGGPPPPPPMIGGPPPPPGAPNAPRPPGGLAPPPPLGAKGPGGLPLGRGGTLSRATAIKKSSLKPLHWSKVTRALKGSLWEELQKNGETHTAQEFDVSEIERLFSAVVAKPDKGGDKRKSAGPKADKITLVDLRRANNTEIMLSKVKMPLPDIVMAVLELDESVLDIDQVENLIKFCPTKEEMDLLKAYTGDKEKLGKCEQYFLELMTMPRVESKLRVFAFKIQFGTQITDFKKSLTIVNSACEEVRESLKLKEIMKKILFLGNTLNHGTARGSAVGFKLDSLLKLYDTRASNSKMTLMHYLCKVLALKSPSLIDFHHDLGNLEAASKIQLKSLAEEMQAISKGLEKVTVELAASENDGPVSDTFRKTLQEFVGSAGTEVASVTELYSVVGRNADALALYFGEDPARYPFEQVCATLINFVRLFQKAHEENLKEAEQEKKKLEKEAEAEKAKGANSSKSNKT</sequence>
<dbReference type="PROSITE" id="PS51182">
    <property type="entry name" value="C2_TENSIN"/>
    <property type="match status" value="1"/>
</dbReference>
<feature type="compositionally biased region" description="Pro residues" evidence="4">
    <location>
        <begin position="774"/>
        <end position="790"/>
    </location>
</feature>
<dbReference type="InterPro" id="IPR015425">
    <property type="entry name" value="FH2_Formin"/>
</dbReference>
<dbReference type="InterPro" id="IPR014020">
    <property type="entry name" value="Tensin_C2-dom"/>
</dbReference>
<dbReference type="InterPro" id="IPR042201">
    <property type="entry name" value="FH2_Formin_sf"/>
</dbReference>
<feature type="region of interest" description="Disordered" evidence="4">
    <location>
        <begin position="346"/>
        <end position="368"/>
    </location>
</feature>
<feature type="compositionally biased region" description="Gly residues" evidence="4">
    <location>
        <begin position="1245"/>
        <end position="1256"/>
    </location>
</feature>
<dbReference type="SMART" id="SM01326">
    <property type="entry name" value="PTEN_C2"/>
    <property type="match status" value="1"/>
</dbReference>
<feature type="region of interest" description="Disordered" evidence="4">
    <location>
        <begin position="1039"/>
        <end position="1257"/>
    </location>
</feature>
<feature type="compositionally biased region" description="Pro residues" evidence="4">
    <location>
        <begin position="834"/>
        <end position="843"/>
    </location>
</feature>
<feature type="compositionally biased region" description="Pro residues" evidence="4">
    <location>
        <begin position="999"/>
        <end position="1010"/>
    </location>
</feature>
<protein>
    <recommendedName>
        <fullName evidence="3">Formin-like protein</fullName>
    </recommendedName>
</protein>
<feature type="compositionally biased region" description="Pro residues" evidence="4">
    <location>
        <begin position="952"/>
        <end position="969"/>
    </location>
</feature>
<dbReference type="Gene3D" id="3.90.190.10">
    <property type="entry name" value="Protein tyrosine phosphatase superfamily"/>
    <property type="match status" value="1"/>
</dbReference>
<dbReference type="SMART" id="SM00498">
    <property type="entry name" value="FH2"/>
    <property type="match status" value="1"/>
</dbReference>
<keyword evidence="2" id="KW-0904">Protein phosphatase</keyword>
<dbReference type="SUPFAM" id="SSF49562">
    <property type="entry name" value="C2 domain (Calcium/lipid-binding domain, CaLB)"/>
    <property type="match status" value="1"/>
</dbReference>
<feature type="compositionally biased region" description="Low complexity" evidence="4">
    <location>
        <begin position="609"/>
        <end position="620"/>
    </location>
</feature>
<feature type="compositionally biased region" description="Low complexity" evidence="4">
    <location>
        <begin position="982"/>
        <end position="998"/>
    </location>
</feature>
<feature type="region of interest" description="Disordered" evidence="4">
    <location>
        <begin position="860"/>
        <end position="879"/>
    </location>
</feature>
<proteinExistence type="inferred from homology"/>
<dbReference type="GO" id="GO:0004721">
    <property type="term" value="F:phosphoprotein phosphatase activity"/>
    <property type="evidence" value="ECO:0007669"/>
    <property type="project" value="UniProtKB-KW"/>
</dbReference>